<dbReference type="EMBL" id="AP019307">
    <property type="protein sequence ID" value="BBH18453.1"/>
    <property type="molecule type" value="Genomic_DNA"/>
</dbReference>
<accession>A0A3G9J1D0</accession>
<protein>
    <submittedName>
        <fullName evidence="1">Uncharacterized protein</fullName>
    </submittedName>
</protein>
<sequence length="132" mass="13687">MGYFTNQTPHNPCVTTKSGGVTAVSCRGPISTLSPGGVIVTVSGSQFVPNNRAGRTDTVVDGQRVEIKVYAATQDCPAGATATETLKAYPPTPGRSPAGSLSEFDIDVCYNASGSPGLATEVDRLVRGVRFH</sequence>
<reference evidence="1 2" key="1">
    <citation type="submission" date="2018-11" db="EMBL/GenBank/DDBJ databases">
        <title>Complete genome sequence of Nocardioides baekrokdamisoli strain KCTC 39748.</title>
        <authorList>
            <person name="Kang S.W."/>
            <person name="Lee K.C."/>
            <person name="Kim K.K."/>
            <person name="Kim J.S."/>
            <person name="Kim D.S."/>
            <person name="Ko S.H."/>
            <person name="Yang S.H."/>
            <person name="Shin Y.K."/>
            <person name="Lee J.S."/>
        </authorList>
    </citation>
    <scope>NUCLEOTIDE SEQUENCE [LARGE SCALE GENOMIC DNA]</scope>
    <source>
        <strain evidence="1 2">KCTC 39748</strain>
    </source>
</reference>
<name>A0A3G9J1D0_9ACTN</name>
<organism evidence="1 2">
    <name type="scientific">Nocardioides baekrokdamisoli</name>
    <dbReference type="NCBI Taxonomy" id="1804624"/>
    <lineage>
        <taxon>Bacteria</taxon>
        <taxon>Bacillati</taxon>
        <taxon>Actinomycetota</taxon>
        <taxon>Actinomycetes</taxon>
        <taxon>Propionibacteriales</taxon>
        <taxon>Nocardioidaceae</taxon>
        <taxon>Nocardioides</taxon>
    </lineage>
</organism>
<dbReference type="KEGG" id="nbe:Back2_27400"/>
<dbReference type="AlphaFoldDB" id="A0A3G9J1D0"/>
<dbReference type="Proteomes" id="UP000271573">
    <property type="component" value="Chromosome"/>
</dbReference>
<proteinExistence type="predicted"/>
<keyword evidence="2" id="KW-1185">Reference proteome</keyword>
<gene>
    <name evidence="1" type="ORF">Back2_27400</name>
</gene>
<evidence type="ECO:0000313" key="1">
    <source>
        <dbReference type="EMBL" id="BBH18453.1"/>
    </source>
</evidence>
<evidence type="ECO:0000313" key="2">
    <source>
        <dbReference type="Proteomes" id="UP000271573"/>
    </source>
</evidence>